<comment type="caution">
    <text evidence="6">The sequence shown here is derived from an EMBL/GenBank/DDBJ whole genome shotgun (WGS) entry which is preliminary data.</text>
</comment>
<keyword evidence="7" id="KW-1185">Reference proteome</keyword>
<keyword evidence="4" id="KW-0274">FAD</keyword>
<dbReference type="PIRSF" id="PIRSF000137">
    <property type="entry name" value="Alcohol_oxidase"/>
    <property type="match status" value="1"/>
</dbReference>
<accession>A0ABP9KTG7</accession>
<proteinExistence type="inferred from homology"/>
<evidence type="ECO:0000256" key="3">
    <source>
        <dbReference type="ARBA" id="ARBA00022630"/>
    </source>
</evidence>
<dbReference type="PROSITE" id="PS51257">
    <property type="entry name" value="PROKAR_LIPOPROTEIN"/>
    <property type="match status" value="1"/>
</dbReference>
<dbReference type="InterPro" id="IPR007867">
    <property type="entry name" value="GMC_OxRtase_C"/>
</dbReference>
<dbReference type="PRINTS" id="PR00411">
    <property type="entry name" value="PNDRDTASEI"/>
</dbReference>
<comment type="cofactor">
    <cofactor evidence="1">
        <name>FAD</name>
        <dbReference type="ChEBI" id="CHEBI:57692"/>
    </cofactor>
</comment>
<dbReference type="SUPFAM" id="SSF54373">
    <property type="entry name" value="FAD-linked reductases, C-terminal domain"/>
    <property type="match status" value="1"/>
</dbReference>
<dbReference type="Gene3D" id="3.50.50.60">
    <property type="entry name" value="FAD/NAD(P)-binding domain"/>
    <property type="match status" value="2"/>
</dbReference>
<evidence type="ECO:0000256" key="4">
    <source>
        <dbReference type="ARBA" id="ARBA00022827"/>
    </source>
</evidence>
<dbReference type="Pfam" id="PF05199">
    <property type="entry name" value="GMC_oxred_C"/>
    <property type="match status" value="1"/>
</dbReference>
<protein>
    <submittedName>
        <fullName evidence="6">GMC family oxidoreductase N-terminal domain-containing protein</fullName>
    </submittedName>
</protein>
<gene>
    <name evidence="6" type="ORF">GCM10023208_34160</name>
</gene>
<dbReference type="PANTHER" id="PTHR11552:SF147">
    <property type="entry name" value="CHOLINE DEHYDROGENASE, MITOCHONDRIAL"/>
    <property type="match status" value="1"/>
</dbReference>
<dbReference type="InterPro" id="IPR012132">
    <property type="entry name" value="GMC_OxRdtase"/>
</dbReference>
<dbReference type="InterPro" id="IPR000172">
    <property type="entry name" value="GMC_OxRdtase_N"/>
</dbReference>
<dbReference type="Gene3D" id="3.30.410.40">
    <property type="match status" value="1"/>
</dbReference>
<dbReference type="Proteomes" id="UP001500518">
    <property type="component" value="Unassembled WGS sequence"/>
</dbReference>
<name>A0ABP9KTG7_9SPHN</name>
<keyword evidence="3" id="KW-0285">Flavoprotein</keyword>
<dbReference type="PROSITE" id="PS00624">
    <property type="entry name" value="GMC_OXRED_2"/>
    <property type="match status" value="1"/>
</dbReference>
<evidence type="ECO:0000313" key="7">
    <source>
        <dbReference type="Proteomes" id="UP001500518"/>
    </source>
</evidence>
<dbReference type="RefSeq" id="WP_346034111.1">
    <property type="nucleotide sequence ID" value="NZ_BAABHV010000028.1"/>
</dbReference>
<dbReference type="EMBL" id="BAABHV010000028">
    <property type="protein sequence ID" value="GAA5063177.1"/>
    <property type="molecule type" value="Genomic_DNA"/>
</dbReference>
<sequence>MVKARSAERFDIVIVGGGSAGCVLASRLSEDGKRSVLLIEAGKAYSPGQEPRSLTDPGFRTAFNEANFWPNLSHRREVPGDENPHLHQPRLLGGGSMVNGMHAQRGLPRDYDTWSDLGIDGWSWDEVLPFFRKLENDHDFTGQDHGKLGPIDIKRIPEGRWSPLSVAFRDTLLAKGAKQFEDLNTYFGDGVGPVPLNTDFANRASALSYLDESARARPNLVVLSETRVTRLQFDGRRVTGVEVESDSGIRSVEAGETIVSAGAIHSPVLLLRSGIGPAEDLSAAGIDIKADRPGVGQNLSNHSMFSMSAMVAPSGRASDTKGPPCSVVYRFSSGVDGCPQTDMILNLWERLPSPHVNDPLGKRLADFMFLLNQPYSTGQVTLNPQSPDGLPEVNFNLLSDRRDMDRFVVAYRMAAELAVAPAIREKLIAAMFLKASDSMSVYLDDKASARFVARLGATLLSGPRALSRWLMLRAGPPAEAPRPQEEIEDTIRQNIIAGGHPMGTCRLGATDDKEAVVDSQCKVIGVEGLRVVDASILPRPVTAGTNLPVIMAAEKCASEMNG</sequence>
<dbReference type="InterPro" id="IPR036188">
    <property type="entry name" value="FAD/NAD-bd_sf"/>
</dbReference>
<evidence type="ECO:0000313" key="6">
    <source>
        <dbReference type="EMBL" id="GAA5063177.1"/>
    </source>
</evidence>
<dbReference type="PANTHER" id="PTHR11552">
    <property type="entry name" value="GLUCOSE-METHANOL-CHOLINE GMC OXIDOREDUCTASE"/>
    <property type="match status" value="1"/>
</dbReference>
<dbReference type="SUPFAM" id="SSF51905">
    <property type="entry name" value="FAD/NAD(P)-binding domain"/>
    <property type="match status" value="1"/>
</dbReference>
<comment type="similarity">
    <text evidence="2">Belongs to the GMC oxidoreductase family.</text>
</comment>
<feature type="domain" description="Glucose-methanol-choline oxidoreductase N-terminal" evidence="5">
    <location>
        <begin position="262"/>
        <end position="276"/>
    </location>
</feature>
<organism evidence="6 7">
    <name type="scientific">Erythrobacter westpacificensis</name>
    <dbReference type="NCBI Taxonomy" id="1055231"/>
    <lineage>
        <taxon>Bacteria</taxon>
        <taxon>Pseudomonadati</taxon>
        <taxon>Pseudomonadota</taxon>
        <taxon>Alphaproteobacteria</taxon>
        <taxon>Sphingomonadales</taxon>
        <taxon>Erythrobacteraceae</taxon>
        <taxon>Erythrobacter/Porphyrobacter group</taxon>
        <taxon>Erythrobacter</taxon>
    </lineage>
</organism>
<evidence type="ECO:0000256" key="2">
    <source>
        <dbReference type="ARBA" id="ARBA00010790"/>
    </source>
</evidence>
<dbReference type="Pfam" id="PF00732">
    <property type="entry name" value="GMC_oxred_N"/>
    <property type="match status" value="1"/>
</dbReference>
<evidence type="ECO:0000259" key="5">
    <source>
        <dbReference type="PROSITE" id="PS00624"/>
    </source>
</evidence>
<evidence type="ECO:0000256" key="1">
    <source>
        <dbReference type="ARBA" id="ARBA00001974"/>
    </source>
</evidence>
<reference evidence="7" key="1">
    <citation type="journal article" date="2019" name="Int. J. Syst. Evol. Microbiol.">
        <title>The Global Catalogue of Microorganisms (GCM) 10K type strain sequencing project: providing services to taxonomists for standard genome sequencing and annotation.</title>
        <authorList>
            <consortium name="The Broad Institute Genomics Platform"/>
            <consortium name="The Broad Institute Genome Sequencing Center for Infectious Disease"/>
            <person name="Wu L."/>
            <person name="Ma J."/>
        </authorList>
    </citation>
    <scope>NUCLEOTIDE SEQUENCE [LARGE SCALE GENOMIC DNA]</scope>
    <source>
        <strain evidence="7">JCM 18014</strain>
    </source>
</reference>